<sequence length="421" mass="46342">MKIYTFLCFIIILPFTVVYSCDSDYQCGVGYPFAVCNGKLNFYPGIDYDDNFNLLIAGKYNSSHNGPYGVPAMFRVPIVNNNGFGGEIHKFFNINGEIEEGAGANHIFKFLAFVPKADYYYYIMNQAGTPVFSILKGGQGDNTITPVFNIHNTPFVIDFARYLVDADLSVYGAYGIYKFNKLPTVKADAESSILLYQNQIVNGIALDQRNSKDIYMSTYDGNILKGSVDCLNCTQDKLIKIGSDSDIGKLTDFIMVRDLIYYSFNGGIKKFPVDGSSGPIQIVSNENVLSLTEFNGIVYFQTNDGSIKSVLSTSGNYQNYLYNSTSDHLCQPAVGFNNLDGKCPNGLILWDSKGIPRCTSFKSGTTIPEICYNQYDCGPSGYFACLNGGCSCLPNFYGTDCKSCDGKVQHNSNGTPVCIIN</sequence>
<keyword evidence="3" id="KW-1185">Reference proteome</keyword>
<evidence type="ECO:0008006" key="4">
    <source>
        <dbReference type="Google" id="ProtNLM"/>
    </source>
</evidence>
<protein>
    <recommendedName>
        <fullName evidence="4">EGF-like domain-containing protein</fullName>
    </recommendedName>
</protein>
<dbReference type="PANTHER" id="PTHR32256:SF8">
    <property type="entry name" value="DUF5050 DOMAIN-CONTAINING PROTEIN-RELATED"/>
    <property type="match status" value="1"/>
</dbReference>
<organism evidence="2 3">
    <name type="scientific">Polysphondylium violaceum</name>
    <dbReference type="NCBI Taxonomy" id="133409"/>
    <lineage>
        <taxon>Eukaryota</taxon>
        <taxon>Amoebozoa</taxon>
        <taxon>Evosea</taxon>
        <taxon>Eumycetozoa</taxon>
        <taxon>Dictyostelia</taxon>
        <taxon>Dictyosteliales</taxon>
        <taxon>Dictyosteliaceae</taxon>
        <taxon>Polysphondylium</taxon>
    </lineage>
</organism>
<dbReference type="InterPro" id="IPR053369">
    <property type="entry name" value="SrfA-induced_signal"/>
</dbReference>
<dbReference type="OrthoDB" id="18757at2759"/>
<name>A0A8J4Q4K4_9MYCE</name>
<dbReference type="PROSITE" id="PS51257">
    <property type="entry name" value="PROKAR_LIPOPROTEIN"/>
    <property type="match status" value="1"/>
</dbReference>
<dbReference type="PANTHER" id="PTHR32256">
    <property type="match status" value="1"/>
</dbReference>
<dbReference type="Proteomes" id="UP000695562">
    <property type="component" value="Unassembled WGS sequence"/>
</dbReference>
<evidence type="ECO:0000313" key="3">
    <source>
        <dbReference type="Proteomes" id="UP000695562"/>
    </source>
</evidence>
<reference evidence="2" key="1">
    <citation type="submission" date="2020-01" db="EMBL/GenBank/DDBJ databases">
        <title>Development of genomics and gene disruption for Polysphondylium violaceum indicates a role for the polyketide synthase stlB in stalk morphogenesis.</title>
        <authorList>
            <person name="Narita B."/>
            <person name="Kawabe Y."/>
            <person name="Kin K."/>
            <person name="Saito T."/>
            <person name="Gibbs R."/>
            <person name="Kuspa A."/>
            <person name="Muzny D."/>
            <person name="Queller D."/>
            <person name="Richards S."/>
            <person name="Strassman J."/>
            <person name="Sucgang R."/>
            <person name="Worley K."/>
            <person name="Schaap P."/>
        </authorList>
    </citation>
    <scope>NUCLEOTIDE SEQUENCE</scope>
    <source>
        <strain evidence="2">QSvi11</strain>
    </source>
</reference>
<evidence type="ECO:0000313" key="2">
    <source>
        <dbReference type="EMBL" id="KAF2078607.1"/>
    </source>
</evidence>
<comment type="caution">
    <text evidence="2">The sequence shown here is derived from an EMBL/GenBank/DDBJ whole genome shotgun (WGS) entry which is preliminary data.</text>
</comment>
<evidence type="ECO:0000256" key="1">
    <source>
        <dbReference type="SAM" id="SignalP"/>
    </source>
</evidence>
<feature type="signal peptide" evidence="1">
    <location>
        <begin position="1"/>
        <end position="20"/>
    </location>
</feature>
<gene>
    <name evidence="2" type="ORF">CYY_000107</name>
</gene>
<feature type="chain" id="PRO_5035165417" description="EGF-like domain-containing protein" evidence="1">
    <location>
        <begin position="21"/>
        <end position="421"/>
    </location>
</feature>
<dbReference type="EMBL" id="AJWJ01000002">
    <property type="protein sequence ID" value="KAF2078607.1"/>
    <property type="molecule type" value="Genomic_DNA"/>
</dbReference>
<proteinExistence type="predicted"/>
<keyword evidence="1" id="KW-0732">Signal</keyword>
<accession>A0A8J4Q4K4</accession>
<dbReference type="AlphaFoldDB" id="A0A8J4Q4K4"/>